<dbReference type="PANTHER" id="PTHR33110">
    <property type="entry name" value="F-BOX/KELCH-REPEAT PROTEIN-RELATED"/>
    <property type="match status" value="1"/>
</dbReference>
<feature type="non-terminal residue" evidence="2">
    <location>
        <position position="1"/>
    </location>
</feature>
<dbReference type="Gramene" id="TVU24450">
    <property type="protein sequence ID" value="TVU24450"/>
    <property type="gene ID" value="EJB05_26887"/>
</dbReference>
<dbReference type="SUPFAM" id="SSF50965">
    <property type="entry name" value="Galactose oxidase, central domain"/>
    <property type="match status" value="1"/>
</dbReference>
<keyword evidence="3" id="KW-1185">Reference proteome</keyword>
<dbReference type="Pfam" id="PF03478">
    <property type="entry name" value="Beta-prop_KIB1-4"/>
    <property type="match status" value="1"/>
</dbReference>
<dbReference type="PANTHER" id="PTHR33110:SF111">
    <property type="entry name" value="DUF295 DOMAIN-CONTAINING PROTEIN"/>
    <property type="match status" value="1"/>
</dbReference>
<reference evidence="2 3" key="1">
    <citation type="journal article" date="2019" name="Sci. Rep.">
        <title>A high-quality genome of Eragrostis curvula grass provides insights into Poaceae evolution and supports new strategies to enhance forage quality.</title>
        <authorList>
            <person name="Carballo J."/>
            <person name="Santos B.A.C.M."/>
            <person name="Zappacosta D."/>
            <person name="Garbus I."/>
            <person name="Selva J.P."/>
            <person name="Gallo C.A."/>
            <person name="Diaz A."/>
            <person name="Albertini E."/>
            <person name="Caccamo M."/>
            <person name="Echenique V."/>
        </authorList>
    </citation>
    <scope>NUCLEOTIDE SEQUENCE [LARGE SCALE GENOMIC DNA]</scope>
    <source>
        <strain evidence="3">cv. Victoria</strain>
        <tissue evidence="2">Leaf</tissue>
    </source>
</reference>
<organism evidence="2 3">
    <name type="scientific">Eragrostis curvula</name>
    <name type="common">weeping love grass</name>
    <dbReference type="NCBI Taxonomy" id="38414"/>
    <lineage>
        <taxon>Eukaryota</taxon>
        <taxon>Viridiplantae</taxon>
        <taxon>Streptophyta</taxon>
        <taxon>Embryophyta</taxon>
        <taxon>Tracheophyta</taxon>
        <taxon>Spermatophyta</taxon>
        <taxon>Magnoliopsida</taxon>
        <taxon>Liliopsida</taxon>
        <taxon>Poales</taxon>
        <taxon>Poaceae</taxon>
        <taxon>PACMAD clade</taxon>
        <taxon>Chloridoideae</taxon>
        <taxon>Eragrostideae</taxon>
        <taxon>Eragrostidinae</taxon>
        <taxon>Eragrostis</taxon>
    </lineage>
</organism>
<dbReference type="AlphaFoldDB" id="A0A5J9UMQ0"/>
<feature type="domain" description="KIB1-4 beta-propeller" evidence="1">
    <location>
        <begin position="5"/>
        <end position="172"/>
    </location>
</feature>
<name>A0A5J9UMQ0_9POAL</name>
<dbReference type="OrthoDB" id="686379at2759"/>
<comment type="caution">
    <text evidence="2">The sequence shown here is derived from an EMBL/GenBank/DDBJ whole genome shotgun (WGS) entry which is preliminary data.</text>
</comment>
<dbReference type="EMBL" id="RWGY01000013">
    <property type="protein sequence ID" value="TVU24450.1"/>
    <property type="molecule type" value="Genomic_DNA"/>
</dbReference>
<accession>A0A5J9UMQ0</accession>
<sequence length="214" mass="24472">MYCSPHLVAAFVRIQESYRVEVCQPGADSWWSVHVDDRLPRFVDMTLNQGKLNALENENGDLFSVDITIDQSTGGYVMMKMLYMAEQHGRLLMVHGGIFGWLPTTTPGTVVATGQNNFDVYEADFSRSEWTSLPTIGDDHVLFLRRRCFSSVRVSQYEMPGDHIFFFDNDDEDRWWYDEESANCCKVCNMGDGKVSNPLPTVSWKRGTCINRGR</sequence>
<gene>
    <name evidence="2" type="ORF">EJB05_26887</name>
</gene>
<evidence type="ECO:0000313" key="2">
    <source>
        <dbReference type="EMBL" id="TVU24450.1"/>
    </source>
</evidence>
<evidence type="ECO:0000259" key="1">
    <source>
        <dbReference type="Pfam" id="PF03478"/>
    </source>
</evidence>
<evidence type="ECO:0000313" key="3">
    <source>
        <dbReference type="Proteomes" id="UP000324897"/>
    </source>
</evidence>
<dbReference type="Proteomes" id="UP000324897">
    <property type="component" value="Chromosome 2"/>
</dbReference>
<protein>
    <recommendedName>
        <fullName evidence="1">KIB1-4 beta-propeller domain-containing protein</fullName>
    </recommendedName>
</protein>
<proteinExistence type="predicted"/>
<dbReference type="InterPro" id="IPR005174">
    <property type="entry name" value="KIB1-4_b-propeller"/>
</dbReference>
<dbReference type="InterPro" id="IPR011043">
    <property type="entry name" value="Gal_Oxase/kelch_b-propeller"/>
</dbReference>